<dbReference type="EMBL" id="FOQD01000017">
    <property type="protein sequence ID" value="SFJ26804.1"/>
    <property type="molecule type" value="Genomic_DNA"/>
</dbReference>
<sequence length="71" mass="7876">MPKAKQPLPLLTIRRIAGLTGQPVSRLRHLLDEHPEIQPAAVADGRSVYDRDAFLRVLSLVDQHEAAEAAR</sequence>
<organism evidence="1 2">
    <name type="scientific">Planctomicrobium piriforme</name>
    <dbReference type="NCBI Taxonomy" id="1576369"/>
    <lineage>
        <taxon>Bacteria</taxon>
        <taxon>Pseudomonadati</taxon>
        <taxon>Planctomycetota</taxon>
        <taxon>Planctomycetia</taxon>
        <taxon>Planctomycetales</taxon>
        <taxon>Planctomycetaceae</taxon>
        <taxon>Planctomicrobium</taxon>
    </lineage>
</organism>
<accession>A0A1I3PY56</accession>
<evidence type="ECO:0000313" key="1">
    <source>
        <dbReference type="EMBL" id="SFJ26804.1"/>
    </source>
</evidence>
<dbReference type="AlphaFoldDB" id="A0A1I3PY56"/>
<gene>
    <name evidence="1" type="ORF">SAMN05421753_11785</name>
</gene>
<name>A0A1I3PY56_9PLAN</name>
<reference evidence="2" key="1">
    <citation type="submission" date="2016-10" db="EMBL/GenBank/DDBJ databases">
        <authorList>
            <person name="Varghese N."/>
            <person name="Submissions S."/>
        </authorList>
    </citation>
    <scope>NUCLEOTIDE SEQUENCE [LARGE SCALE GENOMIC DNA]</scope>
    <source>
        <strain evidence="2">DSM 26348</strain>
    </source>
</reference>
<keyword evidence="2" id="KW-1185">Reference proteome</keyword>
<dbReference type="RefSeq" id="WP_092054493.1">
    <property type="nucleotide sequence ID" value="NZ_FOQD01000017.1"/>
</dbReference>
<protein>
    <recommendedName>
        <fullName evidence="3">MerR HTH family regulatory protein</fullName>
    </recommendedName>
</protein>
<dbReference type="Proteomes" id="UP000199518">
    <property type="component" value="Unassembled WGS sequence"/>
</dbReference>
<evidence type="ECO:0000313" key="2">
    <source>
        <dbReference type="Proteomes" id="UP000199518"/>
    </source>
</evidence>
<proteinExistence type="predicted"/>
<evidence type="ECO:0008006" key="3">
    <source>
        <dbReference type="Google" id="ProtNLM"/>
    </source>
</evidence>
<dbReference type="STRING" id="1576369.SAMN05421753_11785"/>